<proteinExistence type="predicted"/>
<dbReference type="RefSeq" id="WP_221025146.1">
    <property type="nucleotide sequence ID" value="NZ_JAIEZQ010000002.1"/>
</dbReference>
<keyword evidence="2" id="KW-1185">Reference proteome</keyword>
<evidence type="ECO:0000313" key="2">
    <source>
        <dbReference type="Proteomes" id="UP000754710"/>
    </source>
</evidence>
<organism evidence="1 2">
    <name type="scientific">Nocardioides jiangsuensis</name>
    <dbReference type="NCBI Taxonomy" id="2866161"/>
    <lineage>
        <taxon>Bacteria</taxon>
        <taxon>Bacillati</taxon>
        <taxon>Actinomycetota</taxon>
        <taxon>Actinomycetes</taxon>
        <taxon>Propionibacteriales</taxon>
        <taxon>Nocardioidaceae</taxon>
        <taxon>Nocardioides</taxon>
    </lineage>
</organism>
<dbReference type="Proteomes" id="UP000754710">
    <property type="component" value="Unassembled WGS sequence"/>
</dbReference>
<sequence length="141" mass="15494">MNLTAFQKLRSGLRRHGVPAAGRDLLSFELRLRTALEEVGVFADVEVERTPDHDRLLVALCSYRGDLTEDEVAWTLEDLWADLGHSHWSAHSFLTDRGHVELQAGSLSGVAGSYLTVHLVAQAQELPAQRTRSDAPVAVPA</sequence>
<gene>
    <name evidence="1" type="ORF">K1X13_11210</name>
</gene>
<accession>A0ABS7RK19</accession>
<name>A0ABS7RK19_9ACTN</name>
<dbReference type="EMBL" id="JAIEZQ010000002">
    <property type="protein sequence ID" value="MBY9075388.1"/>
    <property type="molecule type" value="Genomic_DNA"/>
</dbReference>
<reference evidence="1 2" key="1">
    <citation type="submission" date="2021-08" db="EMBL/GenBank/DDBJ databases">
        <title>Nocardioides bacterium WL0053 sp. nov., isolated from the sediment.</title>
        <authorList>
            <person name="Wang L."/>
            <person name="Zhang D."/>
            <person name="Zhang A."/>
        </authorList>
    </citation>
    <scope>NUCLEOTIDE SEQUENCE [LARGE SCALE GENOMIC DNA]</scope>
    <source>
        <strain evidence="1 2">WL0053</strain>
    </source>
</reference>
<evidence type="ECO:0000313" key="1">
    <source>
        <dbReference type="EMBL" id="MBY9075388.1"/>
    </source>
</evidence>
<protein>
    <submittedName>
        <fullName evidence="1">Uncharacterized protein</fullName>
    </submittedName>
</protein>
<comment type="caution">
    <text evidence="1">The sequence shown here is derived from an EMBL/GenBank/DDBJ whole genome shotgun (WGS) entry which is preliminary data.</text>
</comment>